<evidence type="ECO:0000313" key="4">
    <source>
        <dbReference type="Proteomes" id="UP000571017"/>
    </source>
</evidence>
<dbReference type="Gene3D" id="3.30.450.380">
    <property type="match status" value="1"/>
</dbReference>
<dbReference type="SUPFAM" id="SSF52540">
    <property type="entry name" value="P-loop containing nucleoside triphosphate hydrolases"/>
    <property type="match status" value="1"/>
</dbReference>
<comment type="caution">
    <text evidence="3">The sequence shown here is derived from an EMBL/GenBank/DDBJ whole genome shotgun (WGS) entry which is preliminary data.</text>
</comment>
<dbReference type="PANTHER" id="PTHR30486">
    <property type="entry name" value="TWITCHING MOTILITY PROTEIN PILT"/>
    <property type="match status" value="1"/>
</dbReference>
<proteinExistence type="inferred from homology"/>
<dbReference type="InterPro" id="IPR027417">
    <property type="entry name" value="P-loop_NTPase"/>
</dbReference>
<dbReference type="Pfam" id="PF00437">
    <property type="entry name" value="T2SSE"/>
    <property type="match status" value="1"/>
</dbReference>
<accession>A0A838CY25</accession>
<reference evidence="3 4" key="1">
    <citation type="journal article" date="2004" name="Extremophiles">
        <title>Halobacillus locisalis sp. nov., a halophilic bacterium isolated from a marine solar saltern of the Yellow Sea in Korea.</title>
        <authorList>
            <person name="Yoon J.H."/>
            <person name="Kang K.H."/>
            <person name="Oh T.K."/>
            <person name="Park Y.H."/>
        </authorList>
    </citation>
    <scope>NUCLEOTIDE SEQUENCE [LARGE SCALE GENOMIC DNA]</scope>
    <source>
        <strain evidence="3 4">KCTC 3788</strain>
    </source>
</reference>
<dbReference type="RefSeq" id="WP_181473889.1">
    <property type="nucleotide sequence ID" value="NZ_JACEFG010000005.1"/>
</dbReference>
<gene>
    <name evidence="3" type="primary">tadA</name>
    <name evidence="3" type="ORF">H0266_18270</name>
</gene>
<dbReference type="Gene3D" id="3.40.50.300">
    <property type="entry name" value="P-loop containing nucleotide triphosphate hydrolases"/>
    <property type="match status" value="1"/>
</dbReference>
<comment type="similarity">
    <text evidence="1">Belongs to the GSP E family.</text>
</comment>
<sequence>MGQSNPVVFNLNEYMNENQKVQNETAKTKLQSYSFKEVASMVKEHFHEKYKDDGFSDDEKQKRQEIEHEAMLGDSQAETFLMNEINEFVREEQIVDVSYPVFFESLTHAIFHEIYRFGVFYKWQTFPNSPSAFIQGKEIWFKVDGEPVKQEEEFESDDYVDEIIRNLAASNKGLKLNVDNPQEEVEMKDGTRVTIIINPRSLVKTIVFRRFTVQNFSFEKQASLGTIAREDLQLFKLLSRAQLNTVVAGKVESGKSTLLKTIYGERDPKKVAILIENKPESYLKRDFPERLVHDFYTYGTDINDVMRIALRVDHDYIIVQEVRGFEAEGAIGGTERGAEGLLMTYHITNPEQTPIQLAQHIVDVYPNRVLKNEIRRIAKHLDLGMIMKTYKGNQKRVTAIYEICYSFEDDSAWINYLMWYNEKTGKWEYNANISEQLKSRLYEGDEHIHDGILNHLEKRQEQSSLSRTPIEPIYIK</sequence>
<protein>
    <submittedName>
        <fullName evidence="3">Flp pilus assembly complex ATPase component TadA</fullName>
    </submittedName>
</protein>
<dbReference type="InterPro" id="IPR050921">
    <property type="entry name" value="T4SS_GSP_E_ATPase"/>
</dbReference>
<organism evidence="3 4">
    <name type="scientific">Halobacillus locisalis</name>
    <dbReference type="NCBI Taxonomy" id="220753"/>
    <lineage>
        <taxon>Bacteria</taxon>
        <taxon>Bacillati</taxon>
        <taxon>Bacillota</taxon>
        <taxon>Bacilli</taxon>
        <taxon>Bacillales</taxon>
        <taxon>Bacillaceae</taxon>
        <taxon>Halobacillus</taxon>
    </lineage>
</organism>
<dbReference type="GO" id="GO:0016887">
    <property type="term" value="F:ATP hydrolysis activity"/>
    <property type="evidence" value="ECO:0007669"/>
    <property type="project" value="InterPro"/>
</dbReference>
<evidence type="ECO:0000259" key="2">
    <source>
        <dbReference type="Pfam" id="PF00437"/>
    </source>
</evidence>
<dbReference type="AlphaFoldDB" id="A0A838CY25"/>
<dbReference type="Proteomes" id="UP000571017">
    <property type="component" value="Unassembled WGS sequence"/>
</dbReference>
<keyword evidence="4" id="KW-1185">Reference proteome</keyword>
<name>A0A838CY25_9BACI</name>
<feature type="domain" description="Bacterial type II secretion system protein E" evidence="2">
    <location>
        <begin position="139"/>
        <end position="358"/>
    </location>
</feature>
<dbReference type="PANTHER" id="PTHR30486:SF6">
    <property type="entry name" value="TYPE IV PILUS RETRACTATION ATPASE PILT"/>
    <property type="match status" value="1"/>
</dbReference>
<dbReference type="EMBL" id="JACEFG010000005">
    <property type="protein sequence ID" value="MBA2176828.1"/>
    <property type="molecule type" value="Genomic_DNA"/>
</dbReference>
<evidence type="ECO:0000256" key="1">
    <source>
        <dbReference type="ARBA" id="ARBA00006611"/>
    </source>
</evidence>
<evidence type="ECO:0000313" key="3">
    <source>
        <dbReference type="EMBL" id="MBA2176828.1"/>
    </source>
</evidence>
<dbReference type="InterPro" id="IPR001482">
    <property type="entry name" value="T2SS/T4SS_dom"/>
</dbReference>